<sequence length="310" mass="31116">MREGVAKPSTKASGAASFSAATMDRSPAVVDAARVGRPSRRGWETTGDENTPPGATEASDAAPYAPRPPSSSISTGTEASIKKVTNAAGIADADAGLAPPETELCRSLCSSLEALVKLVVGAEGWPTVQVDHQADQSQEVALSRLLHLPDRAIGSGGDDVLYGLPSDRGKARCPKGSGQGLGRMSSRTSTIAKAPELETEPWGWESAKSAPRAASVASAAERGAAPSTGLKASTGRAKDGSELAPLASPVDAVVGGLGAETLVTPAGGGRNGESPPALMEVVGGAMTETEVSGEAAGGEVSTPRARRARA</sequence>
<feature type="region of interest" description="Disordered" evidence="1">
    <location>
        <begin position="1"/>
        <end position="78"/>
    </location>
</feature>
<keyword evidence="3" id="KW-1185">Reference proteome</keyword>
<evidence type="ECO:0000313" key="3">
    <source>
        <dbReference type="Proteomes" id="UP001165121"/>
    </source>
</evidence>
<name>A0A9W6Y8C2_9STRA</name>
<comment type="caution">
    <text evidence="2">The sequence shown here is derived from an EMBL/GenBank/DDBJ whole genome shotgun (WGS) entry which is preliminary data.</text>
</comment>
<feature type="region of interest" description="Disordered" evidence="1">
    <location>
        <begin position="165"/>
        <end position="244"/>
    </location>
</feature>
<evidence type="ECO:0000313" key="2">
    <source>
        <dbReference type="EMBL" id="GMF59177.1"/>
    </source>
</evidence>
<evidence type="ECO:0000256" key="1">
    <source>
        <dbReference type="SAM" id="MobiDB-lite"/>
    </source>
</evidence>
<gene>
    <name evidence="2" type="ORF">Pfra01_002554700</name>
</gene>
<dbReference type="EMBL" id="BSXT01004886">
    <property type="protein sequence ID" value="GMF59177.1"/>
    <property type="molecule type" value="Genomic_DNA"/>
</dbReference>
<dbReference type="AlphaFoldDB" id="A0A9W6Y8C2"/>
<protein>
    <submittedName>
        <fullName evidence="2">Unnamed protein product</fullName>
    </submittedName>
</protein>
<dbReference type="Proteomes" id="UP001165121">
    <property type="component" value="Unassembled WGS sequence"/>
</dbReference>
<feature type="compositionally biased region" description="Low complexity" evidence="1">
    <location>
        <begin position="206"/>
        <end position="227"/>
    </location>
</feature>
<organism evidence="2 3">
    <name type="scientific">Phytophthora fragariaefolia</name>
    <dbReference type="NCBI Taxonomy" id="1490495"/>
    <lineage>
        <taxon>Eukaryota</taxon>
        <taxon>Sar</taxon>
        <taxon>Stramenopiles</taxon>
        <taxon>Oomycota</taxon>
        <taxon>Peronosporomycetes</taxon>
        <taxon>Peronosporales</taxon>
        <taxon>Peronosporaceae</taxon>
        <taxon>Phytophthora</taxon>
    </lineage>
</organism>
<proteinExistence type="predicted"/>
<reference evidence="2" key="1">
    <citation type="submission" date="2023-04" db="EMBL/GenBank/DDBJ databases">
        <title>Phytophthora fragariaefolia NBRC 109709.</title>
        <authorList>
            <person name="Ichikawa N."/>
            <person name="Sato H."/>
            <person name="Tonouchi N."/>
        </authorList>
    </citation>
    <scope>NUCLEOTIDE SEQUENCE</scope>
    <source>
        <strain evidence="2">NBRC 109709</strain>
    </source>
</reference>
<feature type="region of interest" description="Disordered" evidence="1">
    <location>
        <begin position="285"/>
        <end position="310"/>
    </location>
</feature>
<accession>A0A9W6Y8C2</accession>